<feature type="domain" description="Helicase ATP-binding" evidence="9">
    <location>
        <begin position="584"/>
        <end position="745"/>
    </location>
</feature>
<evidence type="ECO:0000256" key="7">
    <source>
        <dbReference type="ARBA" id="ARBA00023125"/>
    </source>
</evidence>
<keyword evidence="1" id="KW-0963">Cytoplasm</keyword>
<evidence type="ECO:0000259" key="10">
    <source>
        <dbReference type="PROSITE" id="PS51194"/>
    </source>
</evidence>
<sequence>MKASQLTEHYRNNEAVAALGVLCNSKETFRMHLKGMAGSAAAVVASAVFANSGPLHLIILPEKEEAAYFFNDLENLMGEQEVPFHKKKVLFFPTTYRRPYEIEKTDNINVLSRTEVMKRIGTREGGSLVVTYPEALAEKVVSKAYLKKNTLRMGLGESLSIDFVIDLLAEYGFERVDFVVEPGEYALRGGIIDVFSYTNDRPYRIEFFGDDVESIRTFDPGTQLSIDRLDHITITPNVQDRSLQEKREPFLSYIGRNAVVWVRDLAFATDRIAKEFEKAEKAFAELSPDIRHLEPGELFVNAESFKSDILSHPLIEIGSHFLIKESGQIEFSMQPQPSFNKNFDLLLQNLDENSRDGITNLILADNPKQTERIQTIFGDLKANRGMAGADMNYDLVNLSLHEGFIDRGNKLACYTDHQIFDRYHKYRIRDGFAGKQAITMKEIYDLQPGDYVTHIDHGVGRFDGLERIENNGRQQEAIRLIYQNNDILYVSIHSLHRISKYVGKEGTVPSLNKLGSNAWNKLKSKTKQRVKDIAKDLIKLYAERKAADGFNFNPDTYMQHELEASFIYEDTPDQVKTTADVKRDMEKSYPMDRLVCGDVGFGKTEIAVRAAFKAVSDSKQVAVLVPTTILALQHYRTFSERLKELPCRVDYINRFKSAKQQNSTLKDLEAGKIDILIGTHRLVSQDVKFKDLGLMIIDEEQKFGVATKEKLKKLKVNVDTLTLTATPIPRTLQFSLMGARDLSVINTPPPNRYPVQTELHAFNEEIIRDAIHFELSRSGQVFFVHNRVNNIIEVAGMIQRLVPDAKIAIGHGQMEGQKLEKIMLDFVEGYSDILIATTIIESGLDIPNVNTIIINEAQNYGLSDLHQLRGRVGRTNKKAFCYLLAPPLSVLTDEARKRLKAIEEFSELGSGFNIAMRDLDIRGAGNILGAEQSGFISEIGFEMYQRILDEAIMELKETDFKELYRDEIPVQKEFVKECLIETDLEIMLPDSYVTNITERLSLYKELDGLEAEEDLLKFQEKLIDRFGPVPAQTQELLNTIRLRRMARRLGFEKISLRNGFLSATFISNQDSPFFQSNIFSTVLQFIQTDHRKVRMKENNNKLSLSFREVLSVSQAIQALLPLEGMVENNRFAAT</sequence>
<keyword evidence="7" id="KW-0238">DNA-binding</keyword>
<dbReference type="Gene3D" id="3.40.50.300">
    <property type="entry name" value="P-loop containing nucleotide triphosphate hydrolases"/>
    <property type="match status" value="2"/>
</dbReference>
<dbReference type="GO" id="GO:0005524">
    <property type="term" value="F:ATP binding"/>
    <property type="evidence" value="ECO:0007669"/>
    <property type="project" value="UniProtKB-KW"/>
</dbReference>
<accession>A0A644UP13</accession>
<dbReference type="GO" id="GO:0006281">
    <property type="term" value="P:DNA repair"/>
    <property type="evidence" value="ECO:0007669"/>
    <property type="project" value="UniProtKB-KW"/>
</dbReference>
<keyword evidence="4 11" id="KW-0378">Hydrolase</keyword>
<dbReference type="SMART" id="SM00982">
    <property type="entry name" value="TRCF"/>
    <property type="match status" value="1"/>
</dbReference>
<keyword evidence="3" id="KW-0227">DNA damage</keyword>
<dbReference type="InterPro" id="IPR005118">
    <property type="entry name" value="TRCF_C"/>
</dbReference>
<protein>
    <submittedName>
        <fullName evidence="11">Transcription-repair-coupling factor</fullName>
        <ecNumber evidence="11">3.6.4.-</ecNumber>
    </submittedName>
</protein>
<dbReference type="GO" id="GO:0016787">
    <property type="term" value="F:hydrolase activity"/>
    <property type="evidence" value="ECO:0007669"/>
    <property type="project" value="UniProtKB-KW"/>
</dbReference>
<dbReference type="SMART" id="SM00487">
    <property type="entry name" value="DEXDc"/>
    <property type="match status" value="1"/>
</dbReference>
<gene>
    <name evidence="11" type="primary">mfd_8</name>
    <name evidence="11" type="ORF">SDC9_26651</name>
</gene>
<dbReference type="SMART" id="SM00490">
    <property type="entry name" value="HELICc"/>
    <property type="match status" value="1"/>
</dbReference>
<dbReference type="PANTHER" id="PTHR47964">
    <property type="entry name" value="ATP-DEPENDENT DNA HELICASE HOMOLOG RECG, CHLOROPLASTIC"/>
    <property type="match status" value="1"/>
</dbReference>
<dbReference type="PROSITE" id="PS51194">
    <property type="entry name" value="HELICASE_CTER"/>
    <property type="match status" value="1"/>
</dbReference>
<evidence type="ECO:0000256" key="6">
    <source>
        <dbReference type="ARBA" id="ARBA00022840"/>
    </source>
</evidence>
<evidence type="ECO:0000256" key="2">
    <source>
        <dbReference type="ARBA" id="ARBA00022741"/>
    </source>
</evidence>
<dbReference type="EMBL" id="VSSQ01000141">
    <property type="protein sequence ID" value="MPL80750.1"/>
    <property type="molecule type" value="Genomic_DNA"/>
</dbReference>
<keyword evidence="5" id="KW-0347">Helicase</keyword>
<feature type="domain" description="Helicase C-terminal" evidence="10">
    <location>
        <begin position="766"/>
        <end position="920"/>
    </location>
</feature>
<name>A0A644UP13_9ZZZZ</name>
<evidence type="ECO:0000256" key="3">
    <source>
        <dbReference type="ARBA" id="ARBA00022763"/>
    </source>
</evidence>
<dbReference type="HAMAP" id="MF_00969">
    <property type="entry name" value="TRCF"/>
    <property type="match status" value="1"/>
</dbReference>
<dbReference type="Pfam" id="PF00271">
    <property type="entry name" value="Helicase_C"/>
    <property type="match status" value="1"/>
</dbReference>
<dbReference type="InterPro" id="IPR041471">
    <property type="entry name" value="UvrB_inter"/>
</dbReference>
<reference evidence="11" key="1">
    <citation type="submission" date="2019-08" db="EMBL/GenBank/DDBJ databases">
        <authorList>
            <person name="Kucharzyk K."/>
            <person name="Murdoch R.W."/>
            <person name="Higgins S."/>
            <person name="Loffler F."/>
        </authorList>
    </citation>
    <scope>NUCLEOTIDE SEQUENCE</scope>
</reference>
<dbReference type="InterPro" id="IPR037235">
    <property type="entry name" value="TRCF-like_C_D7"/>
</dbReference>
<evidence type="ECO:0000256" key="4">
    <source>
        <dbReference type="ARBA" id="ARBA00022801"/>
    </source>
</evidence>
<evidence type="ECO:0000256" key="5">
    <source>
        <dbReference type="ARBA" id="ARBA00022806"/>
    </source>
</evidence>
<evidence type="ECO:0000313" key="11">
    <source>
        <dbReference type="EMBL" id="MPL80750.1"/>
    </source>
</evidence>
<dbReference type="InterPro" id="IPR001650">
    <property type="entry name" value="Helicase_C-like"/>
</dbReference>
<dbReference type="Pfam" id="PF03461">
    <property type="entry name" value="TRCF"/>
    <property type="match status" value="1"/>
</dbReference>
<dbReference type="SMART" id="SM01058">
    <property type="entry name" value="CarD_TRCF"/>
    <property type="match status" value="1"/>
</dbReference>
<dbReference type="PROSITE" id="PS51192">
    <property type="entry name" value="HELICASE_ATP_BIND_1"/>
    <property type="match status" value="1"/>
</dbReference>
<comment type="caution">
    <text evidence="11">The sequence shown here is derived from an EMBL/GenBank/DDBJ whole genome shotgun (WGS) entry which is preliminary data.</text>
</comment>
<dbReference type="Pfam" id="PF02559">
    <property type="entry name" value="CarD_TRCF_RID"/>
    <property type="match status" value="1"/>
</dbReference>
<dbReference type="Pfam" id="PF00270">
    <property type="entry name" value="DEAD"/>
    <property type="match status" value="1"/>
</dbReference>
<dbReference type="Gene3D" id="3.30.2060.10">
    <property type="entry name" value="Penicillin-binding protein 1b domain"/>
    <property type="match status" value="1"/>
</dbReference>
<keyword evidence="6" id="KW-0067">ATP-binding</keyword>
<keyword evidence="8" id="KW-0234">DNA repair</keyword>
<dbReference type="InterPro" id="IPR047112">
    <property type="entry name" value="RecG/Mfd"/>
</dbReference>
<dbReference type="InterPro" id="IPR011545">
    <property type="entry name" value="DEAD/DEAH_box_helicase_dom"/>
</dbReference>
<dbReference type="SUPFAM" id="SSF141259">
    <property type="entry name" value="CarD-like"/>
    <property type="match status" value="1"/>
</dbReference>
<dbReference type="GO" id="GO:0003678">
    <property type="term" value="F:DNA helicase activity"/>
    <property type="evidence" value="ECO:0007669"/>
    <property type="project" value="TreeGrafter"/>
</dbReference>
<evidence type="ECO:0000256" key="1">
    <source>
        <dbReference type="ARBA" id="ARBA00022490"/>
    </source>
</evidence>
<dbReference type="EC" id="3.6.4.-" evidence="11"/>
<dbReference type="GO" id="GO:0003684">
    <property type="term" value="F:damaged DNA binding"/>
    <property type="evidence" value="ECO:0007669"/>
    <property type="project" value="InterPro"/>
</dbReference>
<dbReference type="Gene3D" id="3.90.1150.50">
    <property type="entry name" value="Transcription-repair-coupling factor, D7 domain"/>
    <property type="match status" value="1"/>
</dbReference>
<dbReference type="Gene3D" id="2.40.10.170">
    <property type="match status" value="1"/>
</dbReference>
<dbReference type="InterPro" id="IPR004576">
    <property type="entry name" value="Mfd"/>
</dbReference>
<dbReference type="InterPro" id="IPR003711">
    <property type="entry name" value="CarD-like/TRCF_RID"/>
</dbReference>
<dbReference type="SUPFAM" id="SSF52540">
    <property type="entry name" value="P-loop containing nucleoside triphosphate hydrolases"/>
    <property type="match status" value="3"/>
</dbReference>
<dbReference type="AlphaFoldDB" id="A0A644UP13"/>
<evidence type="ECO:0000259" key="9">
    <source>
        <dbReference type="PROSITE" id="PS51192"/>
    </source>
</evidence>
<dbReference type="NCBIfam" id="TIGR00580">
    <property type="entry name" value="mfd"/>
    <property type="match status" value="1"/>
</dbReference>
<dbReference type="CDD" id="cd17991">
    <property type="entry name" value="DEXHc_TRCF"/>
    <property type="match status" value="1"/>
</dbReference>
<proteinExistence type="inferred from homology"/>
<dbReference type="InterPro" id="IPR027417">
    <property type="entry name" value="P-loop_NTPase"/>
</dbReference>
<dbReference type="InterPro" id="IPR036101">
    <property type="entry name" value="CarD-like/TRCF_RID_sf"/>
</dbReference>
<organism evidence="11">
    <name type="scientific">bioreactor metagenome</name>
    <dbReference type="NCBI Taxonomy" id="1076179"/>
    <lineage>
        <taxon>unclassified sequences</taxon>
        <taxon>metagenomes</taxon>
        <taxon>ecological metagenomes</taxon>
    </lineage>
</organism>
<dbReference type="InterPro" id="IPR014001">
    <property type="entry name" value="Helicase_ATP-bd"/>
</dbReference>
<dbReference type="SUPFAM" id="SSF143517">
    <property type="entry name" value="TRCF domain-like"/>
    <property type="match status" value="1"/>
</dbReference>
<dbReference type="PANTHER" id="PTHR47964:SF1">
    <property type="entry name" value="ATP-DEPENDENT DNA HELICASE HOMOLOG RECG, CHLOROPLASTIC"/>
    <property type="match status" value="1"/>
</dbReference>
<keyword evidence="2" id="KW-0547">Nucleotide-binding</keyword>
<dbReference type="Pfam" id="PF17757">
    <property type="entry name" value="UvrB_inter"/>
    <property type="match status" value="1"/>
</dbReference>
<evidence type="ECO:0000256" key="8">
    <source>
        <dbReference type="ARBA" id="ARBA00023204"/>
    </source>
</evidence>